<keyword evidence="3 6" id="KW-0812">Transmembrane</keyword>
<feature type="transmembrane region" description="Helical" evidence="6">
    <location>
        <begin position="358"/>
        <end position="374"/>
    </location>
</feature>
<sequence length="676" mass="77404">MKVLDFPLVKITSAFVLGIIASYYLHFSITLIVLLTSIGFIIFSGAFIWNLKRNKKTILFGSFSYILSFCIGALTLLCHTQSLQKSNYTHCQTAFKNPQSVTLILREKLKSNDYSDRYIGLVKTISEKSYSGKIIVNVQKDSTKAPLIVGNSIKIQTILQQNKPSKNPNQFDYGRYLADKQIYAQIYCQKKDILVSKTIQKDIWYYCAQLHSRIISNLEKSNFNKDEMNVALALILGQQQEISQDIIQDYQYSGATHILSVSGLHVGFIMLFITFILKPIPNTRKGSFFKLASILISLAGFAIISGLSPSVLRSVVMFSFVAIGSHLRRNGNIYHTLLVSILLILLFEPYFLFDVGFQLSYIALFFILWLHPILKNIYKPKNKLTVYIWEALTVSFAAQIGTLPLCLYYFHQFPGLFFVTNIIILPVLSFIMIAGIVVMIVAIFTSPPLFMTMIFEKSIYLLNLMIHAVASVDSFVIRDISFNFYHLWAFSFFIIGTIIWIKKPSFNKLILVFASIIFIQISFILTKVETENKEELIVYNEKNNTLISERLGSHITLYTRDTIQKDINTRNINSYLVGNSIRLTKIQEIKNVLYFKNNKILIIDSTKAFSEKIQPDILVLTQTSKINLDRVLKNIHPKIVIADGSNSNSIQKYWKKSCLKKNIPFHSTKEKGYYQF</sequence>
<evidence type="ECO:0000256" key="4">
    <source>
        <dbReference type="ARBA" id="ARBA00022989"/>
    </source>
</evidence>
<feature type="transmembrane region" description="Helical" evidence="6">
    <location>
        <begin position="258"/>
        <end position="276"/>
    </location>
</feature>
<evidence type="ECO:0000256" key="6">
    <source>
        <dbReference type="SAM" id="Phobius"/>
    </source>
</evidence>
<keyword evidence="4 6" id="KW-1133">Transmembrane helix</keyword>
<gene>
    <name evidence="9" type="ORF">SAMN06265220_102243</name>
</gene>
<proteinExistence type="predicted"/>
<dbReference type="NCBIfam" id="TIGR00360">
    <property type="entry name" value="ComEC_N-term"/>
    <property type="match status" value="1"/>
</dbReference>
<evidence type="ECO:0000259" key="7">
    <source>
        <dbReference type="Pfam" id="PF03772"/>
    </source>
</evidence>
<accession>A0A521CCX7</accession>
<feature type="transmembrane region" description="Helical" evidence="6">
    <location>
        <begin position="386"/>
        <end position="410"/>
    </location>
</feature>
<evidence type="ECO:0000256" key="1">
    <source>
        <dbReference type="ARBA" id="ARBA00004651"/>
    </source>
</evidence>
<feature type="transmembrane region" description="Helical" evidence="6">
    <location>
        <begin position="458"/>
        <end position="477"/>
    </location>
</feature>
<evidence type="ECO:0000313" key="9">
    <source>
        <dbReference type="EMBL" id="SMO57276.1"/>
    </source>
</evidence>
<keyword evidence="2" id="KW-1003">Cell membrane</keyword>
<dbReference type="EMBL" id="FXTQ01000002">
    <property type="protein sequence ID" value="SMO57276.1"/>
    <property type="molecule type" value="Genomic_DNA"/>
</dbReference>
<feature type="transmembrane region" description="Helical" evidence="6">
    <location>
        <begin position="7"/>
        <end position="25"/>
    </location>
</feature>
<dbReference type="PANTHER" id="PTHR30619:SF1">
    <property type="entry name" value="RECOMBINATION PROTEIN 2"/>
    <property type="match status" value="1"/>
</dbReference>
<organism evidence="9 10">
    <name type="scientific">Flavobacterium nitrogenifigens</name>
    <dbReference type="NCBI Taxonomy" id="1617283"/>
    <lineage>
        <taxon>Bacteria</taxon>
        <taxon>Pseudomonadati</taxon>
        <taxon>Bacteroidota</taxon>
        <taxon>Flavobacteriia</taxon>
        <taxon>Flavobacteriales</taxon>
        <taxon>Flavobacteriaceae</taxon>
        <taxon>Flavobacterium</taxon>
    </lineage>
</organism>
<protein>
    <submittedName>
        <fullName evidence="9">Competence protein ComEC</fullName>
    </submittedName>
</protein>
<reference evidence="9 10" key="1">
    <citation type="submission" date="2017-05" db="EMBL/GenBank/DDBJ databases">
        <authorList>
            <person name="Varghese N."/>
            <person name="Submissions S."/>
        </authorList>
    </citation>
    <scope>NUCLEOTIDE SEQUENCE [LARGE SCALE GENOMIC DNA]</scope>
    <source>
        <strain evidence="9 10">DSM 29982</strain>
    </source>
</reference>
<evidence type="ECO:0000256" key="2">
    <source>
        <dbReference type="ARBA" id="ARBA00022475"/>
    </source>
</evidence>
<feature type="transmembrane region" description="Helical" evidence="6">
    <location>
        <begin position="288"/>
        <end position="304"/>
    </location>
</feature>
<keyword evidence="10" id="KW-1185">Reference proteome</keyword>
<dbReference type="InterPro" id="IPR025405">
    <property type="entry name" value="DUF4131"/>
</dbReference>
<dbReference type="AlphaFoldDB" id="A0A521CCX7"/>
<dbReference type="Pfam" id="PF13567">
    <property type="entry name" value="DUF4131"/>
    <property type="match status" value="1"/>
</dbReference>
<dbReference type="Proteomes" id="UP000319267">
    <property type="component" value="Unassembled WGS sequence"/>
</dbReference>
<feature type="domain" description="ComEC/Rec2-related protein" evidence="7">
    <location>
        <begin position="234"/>
        <end position="501"/>
    </location>
</feature>
<comment type="subcellular location">
    <subcellularLocation>
        <location evidence="1">Cell membrane</location>
        <topology evidence="1">Multi-pass membrane protein</topology>
    </subcellularLocation>
</comment>
<evidence type="ECO:0000256" key="3">
    <source>
        <dbReference type="ARBA" id="ARBA00022692"/>
    </source>
</evidence>
<keyword evidence="5 6" id="KW-0472">Membrane</keyword>
<feature type="transmembrane region" description="Helical" evidence="6">
    <location>
        <begin position="58"/>
        <end position="77"/>
    </location>
</feature>
<evidence type="ECO:0000313" key="10">
    <source>
        <dbReference type="Proteomes" id="UP000319267"/>
    </source>
</evidence>
<feature type="transmembrane region" description="Helical" evidence="6">
    <location>
        <begin position="483"/>
        <end position="501"/>
    </location>
</feature>
<feature type="transmembrane region" description="Helical" evidence="6">
    <location>
        <begin position="31"/>
        <end position="51"/>
    </location>
</feature>
<name>A0A521CCX7_9FLAO</name>
<dbReference type="RefSeq" id="WP_111379521.1">
    <property type="nucleotide sequence ID" value="NZ_CP043612.1"/>
</dbReference>
<feature type="transmembrane region" description="Helical" evidence="6">
    <location>
        <begin position="334"/>
        <end position="352"/>
    </location>
</feature>
<dbReference type="InterPro" id="IPR052159">
    <property type="entry name" value="Competence_DNA_uptake"/>
</dbReference>
<dbReference type="OrthoDB" id="9761531at2"/>
<dbReference type="InterPro" id="IPR004477">
    <property type="entry name" value="ComEC_N"/>
</dbReference>
<evidence type="ECO:0000259" key="8">
    <source>
        <dbReference type="Pfam" id="PF13567"/>
    </source>
</evidence>
<feature type="domain" description="DUF4131" evidence="8">
    <location>
        <begin position="30"/>
        <end position="193"/>
    </location>
</feature>
<dbReference type="Pfam" id="PF03772">
    <property type="entry name" value="Competence"/>
    <property type="match status" value="1"/>
</dbReference>
<dbReference type="GO" id="GO:0005886">
    <property type="term" value="C:plasma membrane"/>
    <property type="evidence" value="ECO:0007669"/>
    <property type="project" value="UniProtKB-SubCell"/>
</dbReference>
<feature type="transmembrane region" description="Helical" evidence="6">
    <location>
        <begin position="508"/>
        <end position="525"/>
    </location>
</feature>
<feature type="transmembrane region" description="Helical" evidence="6">
    <location>
        <begin position="422"/>
        <end position="446"/>
    </location>
</feature>
<evidence type="ECO:0000256" key="5">
    <source>
        <dbReference type="ARBA" id="ARBA00023136"/>
    </source>
</evidence>
<dbReference type="PANTHER" id="PTHR30619">
    <property type="entry name" value="DNA INTERNALIZATION/COMPETENCE PROTEIN COMEC/REC2"/>
    <property type="match status" value="1"/>
</dbReference>